<organism evidence="1 2">
    <name type="scientific">Candidatus Nealsonbacteria bacterium CG18_big_fil_WC_8_21_14_2_50_37_10</name>
    <dbReference type="NCBI Taxonomy" id="1974717"/>
    <lineage>
        <taxon>Bacteria</taxon>
        <taxon>Candidatus Nealsoniibacteriota</taxon>
    </lineage>
</organism>
<protein>
    <submittedName>
        <fullName evidence="1">Uncharacterized protein</fullName>
    </submittedName>
</protein>
<reference evidence="1 2" key="1">
    <citation type="submission" date="2017-09" db="EMBL/GenBank/DDBJ databases">
        <title>Depth-based differentiation of microbial function through sediment-hosted aquifers and enrichment of novel symbionts in the deep terrestrial subsurface.</title>
        <authorList>
            <person name="Probst A.J."/>
            <person name="Ladd B."/>
            <person name="Jarett J.K."/>
            <person name="Geller-Mcgrath D.E."/>
            <person name="Sieber C.M."/>
            <person name="Emerson J.B."/>
            <person name="Anantharaman K."/>
            <person name="Thomas B.C."/>
            <person name="Malmstrom R."/>
            <person name="Stieglmeier M."/>
            <person name="Klingl A."/>
            <person name="Woyke T."/>
            <person name="Ryan C.M."/>
            <person name="Banfield J.F."/>
        </authorList>
    </citation>
    <scope>NUCLEOTIDE SEQUENCE [LARGE SCALE GENOMIC DNA]</scope>
    <source>
        <strain evidence="1">CG18_big_fil_WC_8_21_14_2_50_37_10</strain>
    </source>
</reference>
<sequence>MLKNAAKPPRGLIFLRAAECGGAKTKIRSSCIQNTPPVRIFQAFFRLAPRCGSALGHQFIFIFG</sequence>
<name>A0A2H0FJN5_9BACT</name>
<proteinExistence type="predicted"/>
<dbReference type="AlphaFoldDB" id="A0A2H0FJN5"/>
<comment type="caution">
    <text evidence="1">The sequence shown here is derived from an EMBL/GenBank/DDBJ whole genome shotgun (WGS) entry which is preliminary data.</text>
</comment>
<evidence type="ECO:0000313" key="1">
    <source>
        <dbReference type="EMBL" id="PIQ06855.1"/>
    </source>
</evidence>
<evidence type="ECO:0000313" key="2">
    <source>
        <dbReference type="Proteomes" id="UP000230778"/>
    </source>
</evidence>
<accession>A0A2H0FJN5</accession>
<dbReference type="EMBL" id="PCUC01000082">
    <property type="protein sequence ID" value="PIQ06855.1"/>
    <property type="molecule type" value="Genomic_DNA"/>
</dbReference>
<gene>
    <name evidence="1" type="ORF">COW72_01510</name>
</gene>
<dbReference type="Proteomes" id="UP000230778">
    <property type="component" value="Unassembled WGS sequence"/>
</dbReference>